<feature type="transmembrane region" description="Helical" evidence="1">
    <location>
        <begin position="147"/>
        <end position="168"/>
    </location>
</feature>
<feature type="transmembrane region" description="Helical" evidence="1">
    <location>
        <begin position="54"/>
        <end position="73"/>
    </location>
</feature>
<keyword evidence="1" id="KW-1133">Transmembrane helix</keyword>
<accession>A0ABR7NVD9</accession>
<keyword evidence="3" id="KW-1185">Reference proteome</keyword>
<dbReference type="Proteomes" id="UP000647491">
    <property type="component" value="Unassembled WGS sequence"/>
</dbReference>
<protein>
    <submittedName>
        <fullName evidence="2">DUF368 domain-containing protein</fullName>
    </submittedName>
</protein>
<feature type="transmembrane region" description="Helical" evidence="1">
    <location>
        <begin position="242"/>
        <end position="263"/>
    </location>
</feature>
<organism evidence="2 3">
    <name type="scientific">Enterocloster hominis</name>
    <name type="common">ex Liu et al. 2021</name>
    <dbReference type="NCBI Taxonomy" id="2763663"/>
    <lineage>
        <taxon>Bacteria</taxon>
        <taxon>Bacillati</taxon>
        <taxon>Bacillota</taxon>
        <taxon>Clostridia</taxon>
        <taxon>Lachnospirales</taxon>
        <taxon>Lachnospiraceae</taxon>
        <taxon>Enterocloster</taxon>
    </lineage>
</organism>
<evidence type="ECO:0000313" key="2">
    <source>
        <dbReference type="EMBL" id="MBC8600091.1"/>
    </source>
</evidence>
<dbReference type="InterPro" id="IPR007163">
    <property type="entry name" value="VCA0040-like"/>
</dbReference>
<feature type="transmembrane region" description="Helical" evidence="1">
    <location>
        <begin position="12"/>
        <end position="34"/>
    </location>
</feature>
<keyword evidence="1" id="KW-0472">Membrane</keyword>
<evidence type="ECO:0000313" key="3">
    <source>
        <dbReference type="Proteomes" id="UP000647491"/>
    </source>
</evidence>
<evidence type="ECO:0000256" key="1">
    <source>
        <dbReference type="SAM" id="Phobius"/>
    </source>
</evidence>
<feature type="transmembrane region" description="Helical" evidence="1">
    <location>
        <begin position="209"/>
        <end position="230"/>
    </location>
</feature>
<feature type="transmembrane region" description="Helical" evidence="1">
    <location>
        <begin position="114"/>
        <end position="135"/>
    </location>
</feature>
<reference evidence="2 3" key="1">
    <citation type="submission" date="2020-08" db="EMBL/GenBank/DDBJ databases">
        <title>Genome public.</title>
        <authorList>
            <person name="Liu C."/>
            <person name="Sun Q."/>
        </authorList>
    </citation>
    <scope>NUCLEOTIDE SEQUENCE [LARGE SCALE GENOMIC DNA]</scope>
    <source>
        <strain evidence="2 3">BX10</strain>
    </source>
</reference>
<dbReference type="RefSeq" id="WP_262428081.1">
    <property type="nucleotide sequence ID" value="NZ_JACRTJ010000028.1"/>
</dbReference>
<comment type="caution">
    <text evidence="2">The sequence shown here is derived from an EMBL/GenBank/DDBJ whole genome shotgun (WGS) entry which is preliminary data.</text>
</comment>
<sequence>MEFVFNIIKGVMIGIANVIPGVSGGTMAVSFGIYDRLISSISGFTKHVKESLALLAPILLGCGLGIAGFTYAIEYLLENHTFVTCMTFVGLILGGLPALYRAMNEKKAAGSGKMGAGAIIAFLLAFAVSAGLPLLKTGGDTLAVLPVNGSTMAILFVLGIVASATMVIPGVSGSMMLMILGYYYGIINTITSFLDGLRAMDLAALKDGFLLLAPFGIGVLLGIVLIARLISFLFERYGVQTYGAILGLVLASPFAIFYNTGLFGELSSLSVWAVLLGIMLMIGGAVVTNFVGEK</sequence>
<dbReference type="Pfam" id="PF04018">
    <property type="entry name" value="VCA0040-like"/>
    <property type="match status" value="1"/>
</dbReference>
<dbReference type="PANTHER" id="PTHR37308">
    <property type="entry name" value="INTEGRAL MEMBRANE PROTEIN"/>
    <property type="match status" value="1"/>
</dbReference>
<feature type="transmembrane region" description="Helical" evidence="1">
    <location>
        <begin position="269"/>
        <end position="291"/>
    </location>
</feature>
<dbReference type="PANTHER" id="PTHR37308:SF1">
    <property type="entry name" value="POLYPRENYL-PHOSPHATE TRANSPORTER"/>
    <property type="match status" value="1"/>
</dbReference>
<proteinExistence type="predicted"/>
<keyword evidence="1" id="KW-0812">Transmembrane</keyword>
<feature type="transmembrane region" description="Helical" evidence="1">
    <location>
        <begin position="79"/>
        <end position="102"/>
    </location>
</feature>
<gene>
    <name evidence="2" type="ORF">H8708_12780</name>
</gene>
<name>A0ABR7NVD9_9FIRM</name>
<dbReference type="EMBL" id="JACRTJ010000028">
    <property type="protein sequence ID" value="MBC8600091.1"/>
    <property type="molecule type" value="Genomic_DNA"/>
</dbReference>
<feature type="transmembrane region" description="Helical" evidence="1">
    <location>
        <begin position="175"/>
        <end position="194"/>
    </location>
</feature>